<dbReference type="STRING" id="291169.A9E74_00780"/>
<feature type="transmembrane region" description="Helical" evidence="1">
    <location>
        <begin position="510"/>
        <end position="534"/>
    </location>
</feature>
<protein>
    <recommendedName>
        <fullName evidence="4">TIGR00341 family protein</fullName>
    </recommendedName>
</protein>
<feature type="transmembrane region" description="Helical" evidence="1">
    <location>
        <begin position="385"/>
        <end position="407"/>
    </location>
</feature>
<evidence type="ECO:0008006" key="4">
    <source>
        <dbReference type="Google" id="ProtNLM"/>
    </source>
</evidence>
<proteinExistence type="predicted"/>
<feature type="transmembrane region" description="Helical" evidence="1">
    <location>
        <begin position="419"/>
        <end position="439"/>
    </location>
</feature>
<keyword evidence="3" id="KW-1185">Reference proteome</keyword>
<dbReference type="Pfam" id="PF04087">
    <property type="entry name" value="DUF389"/>
    <property type="match status" value="1"/>
</dbReference>
<feature type="transmembrane region" description="Helical" evidence="1">
    <location>
        <begin position="483"/>
        <end position="504"/>
    </location>
</feature>
<dbReference type="InterPro" id="IPR016064">
    <property type="entry name" value="NAD/diacylglycerol_kinase_sf"/>
</dbReference>
<dbReference type="NCBIfam" id="TIGR00341">
    <property type="entry name" value="TIGR00341 family protein"/>
    <property type="match status" value="1"/>
</dbReference>
<dbReference type="Gene3D" id="3.40.50.10330">
    <property type="entry name" value="Probable inorganic polyphosphate/atp-NAD kinase, domain 1"/>
    <property type="match status" value="1"/>
</dbReference>
<dbReference type="PANTHER" id="PTHR20992">
    <property type="entry name" value="AT15442P-RELATED"/>
    <property type="match status" value="1"/>
</dbReference>
<dbReference type="InterPro" id="IPR005240">
    <property type="entry name" value="DUF389"/>
</dbReference>
<evidence type="ECO:0000313" key="3">
    <source>
        <dbReference type="Proteomes" id="UP000094379"/>
    </source>
</evidence>
<sequence>MVEDLISKLDSMTEKRRVVLLFSVADDAVVQETILPKLPEQQWEIRLNNFQLGQQYQFDDDQLVISYLNDESLRELMLQAREQEWTIGLLPHPEMKHARYGFGIAASFDEALSDIMENDASQLDLMLCNEQPVFNSVIVGQTFTLVPGEAMVEPFWARVRRFWRLMRSLKEVRFTPFTITTQKEKVIETAAFGVVAVEHGRSSVLSRRFMADSNANDGMMHALVLAPRSVFEMLRFLFASLFMRNIWSRNNPPFVGFFKSSRLKLETNKPIQYSHDEMVSEAQQLEFKVERRTIRLIPGRLLALAESGGEQKEIVRTQALPLGKARNELISYPLPWMHHAAPEEFKDLFMLMRESAKATPAYLTLMVLSTLLAAFGLFANSIPVVIGAMILAPLMGPIISMSLGTLRQDESLMLESGKSIAIGTGLALLCAMLIAWFIPLNNINTEIAARISPTLLDLGVAVVSGIAGAYAHARAEVAKSLAGVAIAVALVPPLAVAGIGLGWFDLTVFFGAFLLYLTNLVGIILAALITFMFLGYSPFHRAKRGLMLTLVMVAILAVPLAIGFDRMVAENNVLRQLDGQEIAGVKLVDVQVRPRDPLIISLTMVSKTAVDDEVMDKVKKEIERRLQQPVVLEIAVRVIR</sequence>
<dbReference type="Proteomes" id="UP000094379">
    <property type="component" value="Unassembled WGS sequence"/>
</dbReference>
<dbReference type="InterPro" id="IPR017438">
    <property type="entry name" value="ATP-NAD_kinase_N"/>
</dbReference>
<dbReference type="RefSeq" id="WP_069295311.1">
    <property type="nucleotide sequence ID" value="NZ_MCRI01000004.1"/>
</dbReference>
<reference evidence="2 3" key="1">
    <citation type="submission" date="2016-07" db="EMBL/GenBank/DDBJ databases">
        <title>Draft Genome Sequence of Methylophaga muralis Bur 1.</title>
        <authorList>
            <person name="Vasilenko O.V."/>
            <person name="Doronina N.V."/>
            <person name="Shmareva M.N."/>
            <person name="Tarlachkov S.V."/>
            <person name="Mustakhimov I."/>
            <person name="Trotsenko Y.A."/>
        </authorList>
    </citation>
    <scope>NUCLEOTIDE SEQUENCE [LARGE SCALE GENOMIC DNA]</scope>
    <source>
        <strain evidence="2 3">Bur 1</strain>
    </source>
</reference>
<accession>A0A1E3GUE4</accession>
<dbReference type="AlphaFoldDB" id="A0A1E3GUE4"/>
<dbReference type="PANTHER" id="PTHR20992:SF9">
    <property type="entry name" value="AT15442P-RELATED"/>
    <property type="match status" value="1"/>
</dbReference>
<evidence type="ECO:0000313" key="2">
    <source>
        <dbReference type="EMBL" id="ODN67670.1"/>
    </source>
</evidence>
<dbReference type="EMBL" id="MCRI01000004">
    <property type="protein sequence ID" value="ODN67670.1"/>
    <property type="molecule type" value="Genomic_DNA"/>
</dbReference>
<organism evidence="2 3">
    <name type="scientific">Methylophaga muralis</name>
    <dbReference type="NCBI Taxonomy" id="291169"/>
    <lineage>
        <taxon>Bacteria</taxon>
        <taxon>Pseudomonadati</taxon>
        <taxon>Pseudomonadota</taxon>
        <taxon>Gammaproteobacteria</taxon>
        <taxon>Thiotrichales</taxon>
        <taxon>Piscirickettsiaceae</taxon>
        <taxon>Methylophaga</taxon>
    </lineage>
</organism>
<dbReference type="SUPFAM" id="SSF111331">
    <property type="entry name" value="NAD kinase/diacylglycerol kinase-like"/>
    <property type="match status" value="1"/>
</dbReference>
<feature type="transmembrane region" description="Helical" evidence="1">
    <location>
        <begin position="546"/>
        <end position="564"/>
    </location>
</feature>
<keyword evidence="1" id="KW-0812">Transmembrane</keyword>
<dbReference type="PATRIC" id="fig|291169.3.peg.781"/>
<comment type="caution">
    <text evidence="2">The sequence shown here is derived from an EMBL/GenBank/DDBJ whole genome shotgun (WGS) entry which is preliminary data.</text>
</comment>
<feature type="transmembrane region" description="Helical" evidence="1">
    <location>
        <begin position="360"/>
        <end position="379"/>
    </location>
</feature>
<gene>
    <name evidence="2" type="ORF">A9E74_00780</name>
</gene>
<keyword evidence="1" id="KW-0472">Membrane</keyword>
<dbReference type="Gene3D" id="2.60.200.40">
    <property type="match status" value="1"/>
</dbReference>
<feature type="transmembrane region" description="Helical" evidence="1">
    <location>
        <begin position="451"/>
        <end position="471"/>
    </location>
</feature>
<evidence type="ECO:0000256" key="1">
    <source>
        <dbReference type="SAM" id="Phobius"/>
    </source>
</evidence>
<name>A0A1E3GUE4_9GAMM</name>
<keyword evidence="1" id="KW-1133">Transmembrane helix</keyword>